<sequence>MSKVHFEESLDQEKQPMQRAFDDQLAQQTQSADVGQKNWLTNAQNALEERERMLNSQWSNFELQLKKREEEWKLEKETMANGMQNLMLTVLQAALSKVAPHPATGIQSESLSPPDSATLNPNSQTPIVGASPIVAPVEYCGGPKIKRETPSVKSATRREPSNASQTSSSGKRAASQVARKTSVRKEESISSSSKKSQSKKAKEQSDPHPDDPDDSEPSDSDNDAS</sequence>
<reference evidence="3" key="1">
    <citation type="submission" date="2017-03" db="EMBL/GenBank/DDBJ databases">
        <title>Phytopthora megakarya and P. palmivora, two closely related causual agents of cacao black pod achieved similar genome size and gene model numbers by different mechanisms.</title>
        <authorList>
            <person name="Ali S."/>
            <person name="Shao J."/>
            <person name="Larry D.J."/>
            <person name="Kronmiller B."/>
            <person name="Shen D."/>
            <person name="Strem M.D."/>
            <person name="Melnick R.L."/>
            <person name="Guiltinan M.J."/>
            <person name="Tyler B.M."/>
            <person name="Meinhardt L.W."/>
            <person name="Bailey B.A."/>
        </authorList>
    </citation>
    <scope>NUCLEOTIDE SEQUENCE [LARGE SCALE GENOMIC DNA]</scope>
    <source>
        <strain evidence="3">zdho120</strain>
    </source>
</reference>
<feature type="compositionally biased region" description="Polar residues" evidence="1">
    <location>
        <begin position="25"/>
        <end position="38"/>
    </location>
</feature>
<feature type="region of interest" description="Disordered" evidence="1">
    <location>
        <begin position="99"/>
        <end position="225"/>
    </location>
</feature>
<proteinExistence type="predicted"/>
<evidence type="ECO:0000256" key="1">
    <source>
        <dbReference type="SAM" id="MobiDB-lite"/>
    </source>
</evidence>
<evidence type="ECO:0000313" key="3">
    <source>
        <dbReference type="Proteomes" id="UP000198211"/>
    </source>
</evidence>
<comment type="caution">
    <text evidence="2">The sequence shown here is derived from an EMBL/GenBank/DDBJ whole genome shotgun (WGS) entry which is preliminary data.</text>
</comment>
<protein>
    <submittedName>
        <fullName evidence="2">Uncharacterized protein</fullName>
    </submittedName>
</protein>
<feature type="compositionally biased region" description="Basic and acidic residues" evidence="1">
    <location>
        <begin position="1"/>
        <end position="22"/>
    </location>
</feature>
<dbReference type="EMBL" id="NBNE01009113">
    <property type="protein sequence ID" value="OWY98754.1"/>
    <property type="molecule type" value="Genomic_DNA"/>
</dbReference>
<accession>A0A225V0M3</accession>
<feature type="compositionally biased region" description="Basic and acidic residues" evidence="1">
    <location>
        <begin position="200"/>
        <end position="210"/>
    </location>
</feature>
<gene>
    <name evidence="2" type="ORF">PHMEG_00030406</name>
</gene>
<feature type="compositionally biased region" description="Polar residues" evidence="1">
    <location>
        <begin position="105"/>
        <end position="126"/>
    </location>
</feature>
<feature type="compositionally biased region" description="Acidic residues" evidence="1">
    <location>
        <begin position="211"/>
        <end position="225"/>
    </location>
</feature>
<organism evidence="2 3">
    <name type="scientific">Phytophthora megakarya</name>
    <dbReference type="NCBI Taxonomy" id="4795"/>
    <lineage>
        <taxon>Eukaryota</taxon>
        <taxon>Sar</taxon>
        <taxon>Stramenopiles</taxon>
        <taxon>Oomycota</taxon>
        <taxon>Peronosporomycetes</taxon>
        <taxon>Peronosporales</taxon>
        <taxon>Peronosporaceae</taxon>
        <taxon>Phytophthora</taxon>
    </lineage>
</organism>
<dbReference type="AlphaFoldDB" id="A0A225V0M3"/>
<dbReference type="Proteomes" id="UP000198211">
    <property type="component" value="Unassembled WGS sequence"/>
</dbReference>
<feature type="compositionally biased region" description="Basic and acidic residues" evidence="1">
    <location>
        <begin position="145"/>
        <end position="160"/>
    </location>
</feature>
<keyword evidence="3" id="KW-1185">Reference proteome</keyword>
<name>A0A225V0M3_9STRA</name>
<feature type="region of interest" description="Disordered" evidence="1">
    <location>
        <begin position="1"/>
        <end position="38"/>
    </location>
</feature>
<evidence type="ECO:0000313" key="2">
    <source>
        <dbReference type="EMBL" id="OWY98754.1"/>
    </source>
</evidence>
<feature type="compositionally biased region" description="Polar residues" evidence="1">
    <location>
        <begin position="161"/>
        <end position="170"/>
    </location>
</feature>